<gene>
    <name evidence="3" type="ORF">D4A47_13715</name>
</gene>
<feature type="domain" description="GP-PDE" evidence="2">
    <location>
        <begin position="350"/>
        <end position="581"/>
    </location>
</feature>
<keyword evidence="1" id="KW-1133">Transmembrane helix</keyword>
<dbReference type="SUPFAM" id="SSF51695">
    <property type="entry name" value="PLC-like phosphodiesterases"/>
    <property type="match status" value="1"/>
</dbReference>
<dbReference type="Proteomes" id="UP000276301">
    <property type="component" value="Unassembled WGS sequence"/>
</dbReference>
<accession>A0A498CJF1</accession>
<dbReference type="InterPro" id="IPR030395">
    <property type="entry name" value="GP_PDE_dom"/>
</dbReference>
<dbReference type="InterPro" id="IPR018476">
    <property type="entry name" value="GlyceroP-diester-Pdiesterase_M"/>
</dbReference>
<feature type="transmembrane region" description="Helical" evidence="1">
    <location>
        <begin position="274"/>
        <end position="295"/>
    </location>
</feature>
<feature type="transmembrane region" description="Helical" evidence="1">
    <location>
        <begin position="225"/>
        <end position="249"/>
    </location>
</feature>
<feature type="transmembrane region" description="Helical" evidence="1">
    <location>
        <begin position="73"/>
        <end position="99"/>
    </location>
</feature>
<keyword evidence="1" id="KW-0472">Membrane</keyword>
<reference evidence="3 4" key="1">
    <citation type="submission" date="2018-10" db="EMBL/GenBank/DDBJ databases">
        <title>Anaerotruncus faecis sp. nov., isolated from human feces.</title>
        <authorList>
            <person name="Wang Y.-J."/>
        </authorList>
    </citation>
    <scope>NUCLEOTIDE SEQUENCE [LARGE SCALE GENOMIC DNA]</scope>
    <source>
        <strain evidence="3 4">22A2-44</strain>
    </source>
</reference>
<dbReference type="PANTHER" id="PTHR46211">
    <property type="entry name" value="GLYCEROPHOSPHORYL DIESTER PHOSPHODIESTERASE"/>
    <property type="match status" value="1"/>
</dbReference>
<dbReference type="Gene3D" id="3.20.20.190">
    <property type="entry name" value="Phosphatidylinositol (PI) phosphodiesterase"/>
    <property type="match status" value="1"/>
</dbReference>
<dbReference type="PROSITE" id="PS51704">
    <property type="entry name" value="GP_PDE"/>
    <property type="match status" value="1"/>
</dbReference>
<name>A0A498CJF1_9FIRM</name>
<feature type="transmembrane region" description="Helical" evidence="1">
    <location>
        <begin position="172"/>
        <end position="204"/>
    </location>
</feature>
<dbReference type="AlphaFoldDB" id="A0A498CJF1"/>
<evidence type="ECO:0000259" key="2">
    <source>
        <dbReference type="PROSITE" id="PS51704"/>
    </source>
</evidence>
<proteinExistence type="predicted"/>
<dbReference type="GO" id="GO:0008081">
    <property type="term" value="F:phosphoric diester hydrolase activity"/>
    <property type="evidence" value="ECO:0007669"/>
    <property type="project" value="InterPro"/>
</dbReference>
<evidence type="ECO:0000313" key="4">
    <source>
        <dbReference type="Proteomes" id="UP000276301"/>
    </source>
</evidence>
<protein>
    <recommendedName>
        <fullName evidence="2">GP-PDE domain-containing protein</fullName>
    </recommendedName>
</protein>
<evidence type="ECO:0000313" key="3">
    <source>
        <dbReference type="EMBL" id="RLL06864.1"/>
    </source>
</evidence>
<dbReference type="InterPro" id="IPR017946">
    <property type="entry name" value="PLC-like_Pdiesterase_TIM-brl"/>
</dbReference>
<organism evidence="3 4">
    <name type="scientific">Anaerotruncus massiliensis</name>
    <name type="common">ex Liu et al. 2021</name>
    <dbReference type="NCBI Taxonomy" id="2321404"/>
    <lineage>
        <taxon>Bacteria</taxon>
        <taxon>Bacillati</taxon>
        <taxon>Bacillota</taxon>
        <taxon>Clostridia</taxon>
        <taxon>Eubacteriales</taxon>
        <taxon>Oscillospiraceae</taxon>
        <taxon>Anaerotruncus</taxon>
    </lineage>
</organism>
<keyword evidence="4" id="KW-1185">Reference proteome</keyword>
<dbReference type="Pfam" id="PF10110">
    <property type="entry name" value="GPDPase_memb"/>
    <property type="match status" value="1"/>
</dbReference>
<dbReference type="Pfam" id="PF03009">
    <property type="entry name" value="GDPD"/>
    <property type="match status" value="1"/>
</dbReference>
<evidence type="ECO:0000256" key="1">
    <source>
        <dbReference type="SAM" id="Phobius"/>
    </source>
</evidence>
<feature type="transmembrane region" description="Helical" evidence="1">
    <location>
        <begin position="43"/>
        <end position="61"/>
    </location>
</feature>
<sequence length="601" mass="67430">MGKYQRMDRIPWSIWGVVLRNWSTLLCFEVFYRVMGFEVLFPWLRYLLSLLPGLVGEPYLGQKNLASILHHPTALLLLLFIVLLAALFVCIEIVGLFVYCERGWRRESLTVWNLIKETALRMRSLLSPKRLAVLLLFPPMALSVFALTSGYLKNVKVPEFILEFFAGNPALSLLFSVVVLLSNLLLLTYLYGFPSLLFGGETFLGSWRASFRLLRREKRRTAREIAACLLLLTLTAAVLILAVVVFTALRVKCFTPPEEARGQFQFFITSAEQFWTAFSGAFLSAFLCAVMVSLYHERRGEERPGRVKRKRAWPSVALRLAIVAGTLVLVTFFSETEAGGWRAYSPEPKTEVVAHRAGAGLAPENTVAALDRAVEDGAHMAEIDVQQLGDGTLIVIHDTGFQRTAGVDLPVWEASYGDVERMDAGSSFADAFAGEPVPTLDRMLRAAKGRIRLMIELKSTGHETDLVEQTLDLIKRNGMERQCVVASMEMDLLERVKALDPEMETVYISMLLLTDQYDLKDIDAYSVETGSLSVGMVYQAHFQGKKVYAWTANTESSIDSILYNDADGVVTDNVPLAWSRIQESGKNRPLDELTDFFFPLK</sequence>
<feature type="transmembrane region" description="Helical" evidence="1">
    <location>
        <begin position="316"/>
        <end position="334"/>
    </location>
</feature>
<dbReference type="GO" id="GO:0006629">
    <property type="term" value="P:lipid metabolic process"/>
    <property type="evidence" value="ECO:0007669"/>
    <property type="project" value="InterPro"/>
</dbReference>
<feature type="transmembrane region" description="Helical" evidence="1">
    <location>
        <begin position="131"/>
        <end position="152"/>
    </location>
</feature>
<dbReference type="EMBL" id="RCHT01000057">
    <property type="protein sequence ID" value="RLL06864.1"/>
    <property type="molecule type" value="Genomic_DNA"/>
</dbReference>
<keyword evidence="1" id="KW-0812">Transmembrane</keyword>
<dbReference type="PANTHER" id="PTHR46211:SF8">
    <property type="entry name" value="PHOSPHODIESTERASE"/>
    <property type="match status" value="1"/>
</dbReference>
<comment type="caution">
    <text evidence="3">The sequence shown here is derived from an EMBL/GenBank/DDBJ whole genome shotgun (WGS) entry which is preliminary data.</text>
</comment>